<evidence type="ECO:0000313" key="7">
    <source>
        <dbReference type="Proteomes" id="UP000216947"/>
    </source>
</evidence>
<sequence length="234" mass="24188">MQTLPRFFAGLAVAALLPCATAAPAAPATADAAAIGRAAEAFLREQVGPVPGDLSIALDPIDTGRTPACDALAPFLPSALRLRSRMTIGVRCTAPQPWTLYLQASVSVRGTYYAAAHTIRPGQAIRPHDLAPRNGDLVTLPPGVVTDPESAIGMRARYRITAGQTMKISALRSADAITRGQQVRITARGRGFVVSSDGQALADAAPGATVQVRTSSGQVVSGIVRSASLVEVAL</sequence>
<comment type="subcellular location">
    <subcellularLocation>
        <location evidence="1 4">Periplasm</location>
    </subcellularLocation>
</comment>
<dbReference type="AlphaFoldDB" id="A0A261RDE2"/>
<dbReference type="Gene3D" id="3.90.1210.10">
    <property type="entry name" value="Antifreeze-like/N-acetylneuraminic acid synthase C-terminal domain"/>
    <property type="match status" value="1"/>
</dbReference>
<proteinExistence type="inferred from homology"/>
<dbReference type="GO" id="GO:0044780">
    <property type="term" value="P:bacterial-type flagellum assembly"/>
    <property type="evidence" value="ECO:0007669"/>
    <property type="project" value="InterPro"/>
</dbReference>
<dbReference type="InterPro" id="IPR039246">
    <property type="entry name" value="Flagellar_FlgA"/>
</dbReference>
<evidence type="ECO:0000313" key="6">
    <source>
        <dbReference type="EMBL" id="OZI22961.1"/>
    </source>
</evidence>
<dbReference type="EMBL" id="NEVK01000004">
    <property type="protein sequence ID" value="OZI22961.1"/>
    <property type="molecule type" value="Genomic_DNA"/>
</dbReference>
<keyword evidence="2 4" id="KW-0732">Signal</keyword>
<dbReference type="Pfam" id="PF17656">
    <property type="entry name" value="ChapFlgA_N"/>
    <property type="match status" value="1"/>
</dbReference>
<dbReference type="RefSeq" id="WP_038852365.1">
    <property type="nucleotide sequence ID" value="NZ_NEVI01000010.1"/>
</dbReference>
<comment type="similarity">
    <text evidence="4">Belongs to the FlgA family.</text>
</comment>
<evidence type="ECO:0000256" key="3">
    <source>
        <dbReference type="ARBA" id="ARBA00022764"/>
    </source>
</evidence>
<dbReference type="PANTHER" id="PTHR36307:SF1">
    <property type="entry name" value="FLAGELLA BASAL BODY P-RING FORMATION PROTEIN FLGA"/>
    <property type="match status" value="1"/>
</dbReference>
<keyword evidence="6" id="KW-0966">Cell projection</keyword>
<reference evidence="7" key="1">
    <citation type="submission" date="2017-05" db="EMBL/GenBank/DDBJ databases">
        <title>Complete and WGS of Bordetella genogroups.</title>
        <authorList>
            <person name="Spilker T."/>
            <person name="Lipuma J."/>
        </authorList>
    </citation>
    <scope>NUCLEOTIDE SEQUENCE [LARGE SCALE GENOMIC DNA]</scope>
    <source>
        <strain evidence="7">AU18089</strain>
    </source>
</reference>
<keyword evidence="6" id="KW-0969">Cilium</keyword>
<evidence type="ECO:0000256" key="2">
    <source>
        <dbReference type="ARBA" id="ARBA00022729"/>
    </source>
</evidence>
<feature type="chain" id="PRO_5011820510" description="Flagella basal body P-ring formation protein FlgA" evidence="4">
    <location>
        <begin position="26"/>
        <end position="234"/>
    </location>
</feature>
<comment type="function">
    <text evidence="4">Involved in the assembly process of the P-ring formation. It may associate with FlgF on the rod constituting a structure essential for the P-ring assembly or may act as a modulator protein for the P-ring assembly.</text>
</comment>
<keyword evidence="4" id="KW-1005">Bacterial flagellum biogenesis</keyword>
<dbReference type="Gene3D" id="2.30.30.760">
    <property type="match status" value="1"/>
</dbReference>
<dbReference type="GO" id="GO:0042597">
    <property type="term" value="C:periplasmic space"/>
    <property type="evidence" value="ECO:0007669"/>
    <property type="project" value="UniProtKB-SubCell"/>
</dbReference>
<evidence type="ECO:0000256" key="4">
    <source>
        <dbReference type="RuleBase" id="RU362063"/>
    </source>
</evidence>
<dbReference type="InterPro" id="IPR013974">
    <property type="entry name" value="SAF"/>
</dbReference>
<keyword evidence="3 4" id="KW-0574">Periplasm</keyword>
<dbReference type="Pfam" id="PF13144">
    <property type="entry name" value="ChapFlgA"/>
    <property type="match status" value="1"/>
</dbReference>
<organism evidence="6 7">
    <name type="scientific">Bordetella genomosp. 7</name>
    <dbReference type="NCBI Taxonomy" id="1416805"/>
    <lineage>
        <taxon>Bacteria</taxon>
        <taxon>Pseudomonadati</taxon>
        <taxon>Pseudomonadota</taxon>
        <taxon>Betaproteobacteria</taxon>
        <taxon>Burkholderiales</taxon>
        <taxon>Alcaligenaceae</taxon>
        <taxon>Bordetella</taxon>
    </lineage>
</organism>
<dbReference type="Proteomes" id="UP000216947">
    <property type="component" value="Unassembled WGS sequence"/>
</dbReference>
<gene>
    <name evidence="6" type="ORF">CAL19_07280</name>
</gene>
<dbReference type="CDD" id="cd11614">
    <property type="entry name" value="SAF_CpaB_FlgA_like"/>
    <property type="match status" value="1"/>
</dbReference>
<dbReference type="InterPro" id="IPR017585">
    <property type="entry name" value="SAF_FlgA"/>
</dbReference>
<dbReference type="OrthoDB" id="8561436at2"/>
<keyword evidence="6" id="KW-0282">Flagellum</keyword>
<dbReference type="PANTHER" id="PTHR36307">
    <property type="entry name" value="FLAGELLA BASAL BODY P-RING FORMATION PROTEIN FLGA"/>
    <property type="match status" value="1"/>
</dbReference>
<name>A0A261RDE2_9BORD</name>
<evidence type="ECO:0000259" key="5">
    <source>
        <dbReference type="SMART" id="SM00858"/>
    </source>
</evidence>
<protein>
    <recommendedName>
        <fullName evidence="4">Flagella basal body P-ring formation protein FlgA</fullName>
    </recommendedName>
</protein>
<dbReference type="InterPro" id="IPR041231">
    <property type="entry name" value="FlgA_N"/>
</dbReference>
<keyword evidence="7" id="KW-1185">Reference proteome</keyword>
<feature type="signal peptide" evidence="4">
    <location>
        <begin position="1"/>
        <end position="25"/>
    </location>
</feature>
<feature type="domain" description="SAF" evidence="5">
    <location>
        <begin position="110"/>
        <end position="172"/>
    </location>
</feature>
<comment type="caution">
    <text evidence="6">The sequence shown here is derived from an EMBL/GenBank/DDBJ whole genome shotgun (WGS) entry which is preliminary data.</text>
</comment>
<dbReference type="NCBIfam" id="TIGR03170">
    <property type="entry name" value="flgA_cterm"/>
    <property type="match status" value="1"/>
</dbReference>
<evidence type="ECO:0000256" key="1">
    <source>
        <dbReference type="ARBA" id="ARBA00004418"/>
    </source>
</evidence>
<accession>A0A261RDE2</accession>
<dbReference type="SMART" id="SM00858">
    <property type="entry name" value="SAF"/>
    <property type="match status" value="1"/>
</dbReference>